<feature type="chain" id="PRO_5039302560" description="Glycosyl hydrolases family 16" evidence="1">
    <location>
        <begin position="23"/>
        <end position="274"/>
    </location>
</feature>
<dbReference type="AlphaFoldDB" id="A0A1H9TYA4"/>
<accession>A0A1H9TYA4</accession>
<gene>
    <name evidence="2" type="ORF">SAMN05661109_01615</name>
</gene>
<evidence type="ECO:0008006" key="4">
    <source>
        <dbReference type="Google" id="ProtNLM"/>
    </source>
</evidence>
<feature type="signal peptide" evidence="1">
    <location>
        <begin position="1"/>
        <end position="22"/>
    </location>
</feature>
<keyword evidence="3" id="KW-1185">Reference proteome</keyword>
<proteinExistence type="predicted"/>
<sequence length="274" mass="29783">MKYAKVWPKLTLLALAMAILFAARSGESTVTHSVDFSSTYNLDTLSWEGHTWAIRGTNEEIVGWGGPQAAHPETGESYWVDGATVDDAGDLVLESRGINGGVELIAEESLGYGTYYFRYSADFDAFDPHTVLGIFTYDWADVVVPGHKAAAGVTEIDFIEISRWGDTARQYSHGGETMYTDTDGTRINLNEFDVPEGHQELTTTATWAPDLLRVVTTQADGTILSHAVATEGVPQPNKEQLHLNLWTTTADPGHVAAQGDTVTFHAFGFTPLGP</sequence>
<dbReference type="Proteomes" id="UP000198929">
    <property type="component" value="Unassembled WGS sequence"/>
</dbReference>
<organism evidence="2 3">
    <name type="scientific">Corynebacterium cystitidis DSM 20524</name>
    <dbReference type="NCBI Taxonomy" id="1121357"/>
    <lineage>
        <taxon>Bacteria</taxon>
        <taxon>Bacillati</taxon>
        <taxon>Actinomycetota</taxon>
        <taxon>Actinomycetes</taxon>
        <taxon>Mycobacteriales</taxon>
        <taxon>Corynebacteriaceae</taxon>
        <taxon>Corynebacterium</taxon>
    </lineage>
</organism>
<protein>
    <recommendedName>
        <fullName evidence="4">Glycosyl hydrolases family 16</fullName>
    </recommendedName>
</protein>
<evidence type="ECO:0000313" key="3">
    <source>
        <dbReference type="Proteomes" id="UP000198929"/>
    </source>
</evidence>
<dbReference type="STRING" id="1121357.SAMN05661109_01615"/>
<evidence type="ECO:0000256" key="1">
    <source>
        <dbReference type="SAM" id="SignalP"/>
    </source>
</evidence>
<evidence type="ECO:0000313" key="2">
    <source>
        <dbReference type="EMBL" id="SES02099.1"/>
    </source>
</evidence>
<dbReference type="EMBL" id="FOGQ01000006">
    <property type="protein sequence ID" value="SES02099.1"/>
    <property type="molecule type" value="Genomic_DNA"/>
</dbReference>
<dbReference type="RefSeq" id="WP_092258768.1">
    <property type="nucleotide sequence ID" value="NZ_CP047199.1"/>
</dbReference>
<reference evidence="3" key="1">
    <citation type="submission" date="2016-10" db="EMBL/GenBank/DDBJ databases">
        <authorList>
            <person name="Varghese N."/>
            <person name="Submissions S."/>
        </authorList>
    </citation>
    <scope>NUCLEOTIDE SEQUENCE [LARGE SCALE GENOMIC DNA]</scope>
    <source>
        <strain evidence="3">DSM 20524</strain>
    </source>
</reference>
<keyword evidence="1" id="KW-0732">Signal</keyword>
<name>A0A1H9TYA4_9CORY</name>